<dbReference type="Pfam" id="PF07715">
    <property type="entry name" value="Plug"/>
    <property type="match status" value="1"/>
</dbReference>
<accession>A0AAV5NFZ8</accession>
<comment type="similarity">
    <text evidence="9 11">Belongs to the TonB-dependent receptor family.</text>
</comment>
<dbReference type="PANTHER" id="PTHR47234">
    <property type="match status" value="1"/>
</dbReference>
<evidence type="ECO:0000256" key="4">
    <source>
        <dbReference type="ARBA" id="ARBA00022692"/>
    </source>
</evidence>
<evidence type="ECO:0000256" key="11">
    <source>
        <dbReference type="RuleBase" id="RU003357"/>
    </source>
</evidence>
<keyword evidence="7 9" id="KW-0472">Membrane</keyword>
<dbReference type="PANTHER" id="PTHR47234:SF3">
    <property type="entry name" value="SECRETIN_TONB SHORT N-TERMINAL DOMAIN-CONTAINING PROTEIN"/>
    <property type="match status" value="1"/>
</dbReference>
<dbReference type="InterPro" id="IPR037066">
    <property type="entry name" value="Plug_dom_sf"/>
</dbReference>
<keyword evidence="5" id="KW-0732">Signal</keyword>
<evidence type="ECO:0000256" key="3">
    <source>
        <dbReference type="ARBA" id="ARBA00022452"/>
    </source>
</evidence>
<comment type="caution">
    <text evidence="15">The sequence shown here is derived from an EMBL/GenBank/DDBJ whole genome shotgun (WGS) entry which is preliminary data.</text>
</comment>
<evidence type="ECO:0000313" key="15">
    <source>
        <dbReference type="EMBL" id="GLQ63359.1"/>
    </source>
</evidence>
<dbReference type="InterPro" id="IPR000531">
    <property type="entry name" value="Beta-barrel_TonB"/>
</dbReference>
<dbReference type="InterPro" id="IPR039426">
    <property type="entry name" value="TonB-dep_rcpt-like"/>
</dbReference>
<evidence type="ECO:0000256" key="6">
    <source>
        <dbReference type="ARBA" id="ARBA00023077"/>
    </source>
</evidence>
<keyword evidence="6 10" id="KW-0798">TonB box</keyword>
<evidence type="ECO:0008006" key="17">
    <source>
        <dbReference type="Google" id="ProtNLM"/>
    </source>
</evidence>
<organism evidence="15 16">
    <name type="scientific">Gluconobacter cerinus</name>
    <dbReference type="NCBI Taxonomy" id="38307"/>
    <lineage>
        <taxon>Bacteria</taxon>
        <taxon>Pseudomonadati</taxon>
        <taxon>Pseudomonadota</taxon>
        <taxon>Alphaproteobacteria</taxon>
        <taxon>Acetobacterales</taxon>
        <taxon>Acetobacteraceae</taxon>
        <taxon>Gluconobacter</taxon>
    </lineage>
</organism>
<evidence type="ECO:0000259" key="14">
    <source>
        <dbReference type="Pfam" id="PF07715"/>
    </source>
</evidence>
<feature type="region of interest" description="Disordered" evidence="12">
    <location>
        <begin position="50"/>
        <end position="92"/>
    </location>
</feature>
<feature type="short sequence motif" description="TonB box" evidence="10">
    <location>
        <begin position="90"/>
        <end position="96"/>
    </location>
</feature>
<proteinExistence type="inferred from homology"/>
<comment type="subcellular location">
    <subcellularLocation>
        <location evidence="1 9">Cell outer membrane</location>
        <topology evidence="1 9">Multi-pass membrane protein</topology>
    </subcellularLocation>
</comment>
<feature type="domain" description="TonB-dependent receptor plug" evidence="14">
    <location>
        <begin position="103"/>
        <end position="223"/>
    </location>
</feature>
<dbReference type="CDD" id="cd01347">
    <property type="entry name" value="ligand_gated_channel"/>
    <property type="match status" value="1"/>
</dbReference>
<keyword evidence="16" id="KW-1185">Reference proteome</keyword>
<dbReference type="AlphaFoldDB" id="A0AAV5NFZ8"/>
<evidence type="ECO:0000256" key="8">
    <source>
        <dbReference type="ARBA" id="ARBA00023237"/>
    </source>
</evidence>
<keyword evidence="4 9" id="KW-0812">Transmembrane</keyword>
<reference evidence="16" key="1">
    <citation type="journal article" date="2019" name="Int. J. Syst. Evol. Microbiol.">
        <title>The Global Catalogue of Microorganisms (GCM) 10K type strain sequencing project: providing services to taxonomists for standard genome sequencing and annotation.</title>
        <authorList>
            <consortium name="The Broad Institute Genomics Platform"/>
            <consortium name="The Broad Institute Genome Sequencing Center for Infectious Disease"/>
            <person name="Wu L."/>
            <person name="Ma J."/>
        </authorList>
    </citation>
    <scope>NUCLEOTIDE SEQUENCE [LARGE SCALE GENOMIC DNA]</scope>
    <source>
        <strain evidence="16">NBRC 3267</strain>
    </source>
</reference>
<evidence type="ECO:0000256" key="2">
    <source>
        <dbReference type="ARBA" id="ARBA00022448"/>
    </source>
</evidence>
<dbReference type="Proteomes" id="UP001156614">
    <property type="component" value="Unassembled WGS sequence"/>
</dbReference>
<evidence type="ECO:0000256" key="1">
    <source>
        <dbReference type="ARBA" id="ARBA00004571"/>
    </source>
</evidence>
<evidence type="ECO:0000313" key="16">
    <source>
        <dbReference type="Proteomes" id="UP001156614"/>
    </source>
</evidence>
<evidence type="ECO:0000256" key="5">
    <source>
        <dbReference type="ARBA" id="ARBA00022729"/>
    </source>
</evidence>
<dbReference type="PROSITE" id="PS00430">
    <property type="entry name" value="TONB_DEPENDENT_REC_1"/>
    <property type="match status" value="1"/>
</dbReference>
<dbReference type="InterPro" id="IPR010916">
    <property type="entry name" value="TonB_box_CS"/>
</dbReference>
<dbReference type="EMBL" id="BSNU01000003">
    <property type="protein sequence ID" value="GLQ63359.1"/>
    <property type="molecule type" value="Genomic_DNA"/>
</dbReference>
<dbReference type="GO" id="GO:0009279">
    <property type="term" value="C:cell outer membrane"/>
    <property type="evidence" value="ECO:0007669"/>
    <property type="project" value="UniProtKB-SubCell"/>
</dbReference>
<name>A0AAV5NFZ8_9PROT</name>
<dbReference type="SUPFAM" id="SSF56935">
    <property type="entry name" value="Porins"/>
    <property type="match status" value="1"/>
</dbReference>
<dbReference type="InterPro" id="IPR036942">
    <property type="entry name" value="Beta-barrel_TonB_sf"/>
</dbReference>
<gene>
    <name evidence="15" type="ORF">GCM10007867_22040</name>
</gene>
<keyword evidence="3 9" id="KW-1134">Transmembrane beta strand</keyword>
<dbReference type="Pfam" id="PF00593">
    <property type="entry name" value="TonB_dep_Rec_b-barrel"/>
    <property type="match status" value="1"/>
</dbReference>
<evidence type="ECO:0000256" key="10">
    <source>
        <dbReference type="PROSITE-ProRule" id="PRU10143"/>
    </source>
</evidence>
<evidence type="ECO:0000256" key="7">
    <source>
        <dbReference type="ARBA" id="ARBA00023136"/>
    </source>
</evidence>
<keyword evidence="8 9" id="KW-0998">Cell outer membrane</keyword>
<sequence>MNNDSSIGAAEGRSLLGVDGMSSRRLFFLATTSLLASSVETHALAATPTAATDTHHKVVHHHTPAQAATTPTTVKRQAVQHRAAEGGNESMIVTGTHASNKRARDSSSPVTVVSAATLRRSGQMNLADALTRTYASINVSAKGSDTAALTSSIRMRGLNPNQVLILIDGKRRHVTANIVQNAGPQFGSTPVDLNMIPANMIDHIEVLEDGAAAMYGSDAIAGVVNIITKKQNHGLNMSAQTGANAYNGDGWQYQLNADGGLKLGHDGYMHISGQVYHTDHFVAGANDHRLLGSWPTGANTNGYYTGVVANAVNVPKNSNKIMSTPEETRENLGIDFGKPITEKIDLYGQVTYAHRHAEAIQNYRVPSIAPTLYPSGFSPLEVIDEDDYAGELGLKGHDFYGFDWDLSTVYGADQDKISNKNTANTGMLGSTCNNGNVANYSSTGCGWSPTTVRALNYRNAQWTNNLDFRRKINIFNTVPMVLAFGGEHRLEMYDIVAGEPASYEVGGTQGYAGLRPQNAGSWSRNIWAAYIDGDFHPLKHWDLDFAGRFEHYTDVGNAQNGKVSTRYDATPWLAFRGTISTGFRAPTLAEQHYSTMSVSPTSASGLLPVSSAAAQILGASPLKPEYSVSSSGGVVVEPVKGFHVEADVYQINLRNRISQGGTTKGQAAVDAIQAMGYALPVNSFDISNVSAYYFANVASTRTQGLDIKADYTFHLHRYGNLALSMALDLNRTRMHHVASDTNGNPLLNAQTIGYLTTGYPRSKIILNAYYTVGKWDINVRQTRYGETTSMMTYQDWTPTSATCAAAGGAALRYSNTCFGQFKNTPRWLTDLEVGYRFNEHWHVAVGGNNVFNVRPRKLPEELSSYGAAVYDSNSAQVPINGGYYYGRINATF</sequence>
<protein>
    <recommendedName>
        <fullName evidence="17">TonB-dependent receptor</fullName>
    </recommendedName>
</protein>
<evidence type="ECO:0000259" key="13">
    <source>
        <dbReference type="Pfam" id="PF00593"/>
    </source>
</evidence>
<evidence type="ECO:0000256" key="12">
    <source>
        <dbReference type="SAM" id="MobiDB-lite"/>
    </source>
</evidence>
<feature type="compositionally biased region" description="Low complexity" evidence="12">
    <location>
        <begin position="64"/>
        <end position="74"/>
    </location>
</feature>
<dbReference type="InterPro" id="IPR012910">
    <property type="entry name" value="Plug_dom"/>
</dbReference>
<feature type="domain" description="TonB-dependent receptor-like beta-barrel" evidence="13">
    <location>
        <begin position="400"/>
        <end position="850"/>
    </location>
</feature>
<dbReference type="Gene3D" id="2.170.130.10">
    <property type="entry name" value="TonB-dependent receptor, plug domain"/>
    <property type="match status" value="1"/>
</dbReference>
<dbReference type="Gene3D" id="2.40.170.20">
    <property type="entry name" value="TonB-dependent receptor, beta-barrel domain"/>
    <property type="match status" value="1"/>
</dbReference>
<dbReference type="PROSITE" id="PS52016">
    <property type="entry name" value="TONB_DEPENDENT_REC_3"/>
    <property type="match status" value="1"/>
</dbReference>
<evidence type="ECO:0000256" key="9">
    <source>
        <dbReference type="PROSITE-ProRule" id="PRU01360"/>
    </source>
</evidence>
<keyword evidence="2 9" id="KW-0813">Transport</keyword>